<name>A0AB37GGS6_BACLI</name>
<gene>
    <name evidence="1" type="ORF">I6G80_19120</name>
</gene>
<evidence type="ECO:0000313" key="1">
    <source>
        <dbReference type="EMBL" id="QPR71912.1"/>
    </source>
</evidence>
<sequence length="204" mass="23594">MKEKLNSLVLNYQKTRSNNSFTEIYDLTITPMRSTFEEVARSLRASVPEVLALYEDVLMNCVASYSGEHDFENYFKFSLKNKRANLYRNKKKRHQNEVLECGLSSNGDEGAATLRVVAEDTPENLFFRKKRADQRQLIDNLVEKSDETTKVIVETFLACERPTPTAIGKKLGVHHMTVIRKLEKLAGYFDTQQFGDYRDYLFAK</sequence>
<dbReference type="Proteomes" id="UP000595038">
    <property type="component" value="Chromosome"/>
</dbReference>
<evidence type="ECO:0000313" key="2">
    <source>
        <dbReference type="Proteomes" id="UP000595038"/>
    </source>
</evidence>
<evidence type="ECO:0008006" key="3">
    <source>
        <dbReference type="Google" id="ProtNLM"/>
    </source>
</evidence>
<accession>A0AB37GGS6</accession>
<reference evidence="1 2" key="1">
    <citation type="submission" date="2020-12" db="EMBL/GenBank/DDBJ databases">
        <title>FDA dAtabase for Regulatory Grade micrObial Sequences (FDA-ARGOS): Supporting development and validation of Infectious Disease Dx tests.</title>
        <authorList>
            <person name="Nelson B."/>
            <person name="Plummer A."/>
            <person name="Tallon L."/>
            <person name="Sadzewicz L."/>
            <person name="Zhao X."/>
            <person name="Boylan J."/>
            <person name="Ott S."/>
            <person name="Bowen H."/>
            <person name="Vavikolanu K."/>
            <person name="Mehta A."/>
            <person name="Aluvathingal J."/>
            <person name="Nadendla S."/>
            <person name="Myers T."/>
            <person name="Yan Y."/>
            <person name="Sichtig H."/>
        </authorList>
    </citation>
    <scope>NUCLEOTIDE SEQUENCE [LARGE SCALE GENOMIC DNA]</scope>
    <source>
        <strain evidence="1 2">FDAARGOS_923</strain>
    </source>
</reference>
<dbReference type="EMBL" id="CP065647">
    <property type="protein sequence ID" value="QPR71912.1"/>
    <property type="molecule type" value="Genomic_DNA"/>
</dbReference>
<organism evidence="1 2">
    <name type="scientific">Bacillus licheniformis</name>
    <dbReference type="NCBI Taxonomy" id="1402"/>
    <lineage>
        <taxon>Bacteria</taxon>
        <taxon>Bacillati</taxon>
        <taxon>Bacillota</taxon>
        <taxon>Bacilli</taxon>
        <taxon>Bacillales</taxon>
        <taxon>Bacillaceae</taxon>
        <taxon>Bacillus</taxon>
    </lineage>
</organism>
<proteinExistence type="predicted"/>
<dbReference type="AlphaFoldDB" id="A0AB37GGS6"/>
<dbReference type="RefSeq" id="WP_017474278.1">
    <property type="nucleotide sequence ID" value="NZ_BOQU01000022.1"/>
</dbReference>
<protein>
    <recommendedName>
        <fullName evidence="3">Sigma-70 family RNA polymerase sigma factor</fullName>
    </recommendedName>
</protein>